<dbReference type="GO" id="GO:0003676">
    <property type="term" value="F:nucleic acid binding"/>
    <property type="evidence" value="ECO:0007669"/>
    <property type="project" value="InterPro"/>
</dbReference>
<evidence type="ECO:0000259" key="1">
    <source>
        <dbReference type="Pfam" id="PF03184"/>
    </source>
</evidence>
<sequence>MKFQEHFMDSPKGWMDQELFFLWFMKHFLQYAVTARPLISLLDGHSYYFPKTIHLAREHDVILFTFPPNTTHLTQQLDKGIFGPLKIQWQEECHKYQQENPDQIINRFSFDGIFSKAWMKSMTTLNI</sequence>
<name>A0A1X7VA44_AMPQE</name>
<dbReference type="STRING" id="400682.A0A1X7VA44"/>
<reference evidence="2" key="1">
    <citation type="submission" date="2017-05" db="UniProtKB">
        <authorList>
            <consortium name="EnsemblMetazoa"/>
        </authorList>
    </citation>
    <scope>IDENTIFICATION</scope>
</reference>
<protein>
    <recommendedName>
        <fullName evidence="1">DDE-1 domain-containing protein</fullName>
    </recommendedName>
</protein>
<dbReference type="AlphaFoldDB" id="A0A1X7VA44"/>
<feature type="domain" description="DDE-1" evidence="1">
    <location>
        <begin position="7"/>
        <end position="106"/>
    </location>
</feature>
<dbReference type="Pfam" id="PF03184">
    <property type="entry name" value="DDE_1"/>
    <property type="match status" value="1"/>
</dbReference>
<dbReference type="InterPro" id="IPR004875">
    <property type="entry name" value="DDE_SF_endonuclease_dom"/>
</dbReference>
<evidence type="ECO:0000313" key="2">
    <source>
        <dbReference type="EnsemblMetazoa" id="Aqu2.1.36863_001"/>
    </source>
</evidence>
<dbReference type="InParanoid" id="A0A1X7VA44"/>
<organism evidence="2">
    <name type="scientific">Amphimedon queenslandica</name>
    <name type="common">Sponge</name>
    <dbReference type="NCBI Taxonomy" id="400682"/>
    <lineage>
        <taxon>Eukaryota</taxon>
        <taxon>Metazoa</taxon>
        <taxon>Porifera</taxon>
        <taxon>Demospongiae</taxon>
        <taxon>Heteroscleromorpha</taxon>
        <taxon>Haplosclerida</taxon>
        <taxon>Niphatidae</taxon>
        <taxon>Amphimedon</taxon>
    </lineage>
</organism>
<proteinExistence type="predicted"/>
<accession>A0A1X7VA44</accession>
<dbReference type="EnsemblMetazoa" id="Aqu2.1.36863_001">
    <property type="protein sequence ID" value="Aqu2.1.36863_001"/>
    <property type="gene ID" value="Aqu2.1.36863"/>
</dbReference>